<dbReference type="Proteomes" id="UP001642260">
    <property type="component" value="Unassembled WGS sequence"/>
</dbReference>
<gene>
    <name evidence="1" type="ORF">ERUC_LOCUS27092</name>
</gene>
<keyword evidence="2" id="KW-1185">Reference proteome</keyword>
<accession>A0ABC8KVU8</accession>
<comment type="caution">
    <text evidence="1">The sequence shown here is derived from an EMBL/GenBank/DDBJ whole genome shotgun (WGS) entry which is preliminary data.</text>
</comment>
<protein>
    <submittedName>
        <fullName evidence="1">Uncharacterized protein</fullName>
    </submittedName>
</protein>
<feature type="non-terminal residue" evidence="1">
    <location>
        <position position="125"/>
    </location>
</feature>
<sequence>MDQLIFHDGAFCLKKCLNSLPCGITSHNLLPLKLACFIALSCPKARGSCEWRLLKFPKLAGTTPEKRFLGSERVSNNVRWPKPDQEDCLGESYYYLSTRSLRLVKLEKLLRIKPVMNLDRESRFP</sequence>
<organism evidence="1 2">
    <name type="scientific">Eruca vesicaria subsp. sativa</name>
    <name type="common">Garden rocket</name>
    <name type="synonym">Eruca sativa</name>
    <dbReference type="NCBI Taxonomy" id="29727"/>
    <lineage>
        <taxon>Eukaryota</taxon>
        <taxon>Viridiplantae</taxon>
        <taxon>Streptophyta</taxon>
        <taxon>Embryophyta</taxon>
        <taxon>Tracheophyta</taxon>
        <taxon>Spermatophyta</taxon>
        <taxon>Magnoliopsida</taxon>
        <taxon>eudicotyledons</taxon>
        <taxon>Gunneridae</taxon>
        <taxon>Pentapetalae</taxon>
        <taxon>rosids</taxon>
        <taxon>malvids</taxon>
        <taxon>Brassicales</taxon>
        <taxon>Brassicaceae</taxon>
        <taxon>Brassiceae</taxon>
        <taxon>Eruca</taxon>
    </lineage>
</organism>
<proteinExistence type="predicted"/>
<reference evidence="1 2" key="1">
    <citation type="submission" date="2022-03" db="EMBL/GenBank/DDBJ databases">
        <authorList>
            <person name="Macdonald S."/>
            <person name="Ahmed S."/>
            <person name="Newling K."/>
        </authorList>
    </citation>
    <scope>NUCLEOTIDE SEQUENCE [LARGE SCALE GENOMIC DNA]</scope>
</reference>
<dbReference type="EMBL" id="CAKOAT010303155">
    <property type="protein sequence ID" value="CAH8361336.1"/>
    <property type="molecule type" value="Genomic_DNA"/>
</dbReference>
<evidence type="ECO:0000313" key="2">
    <source>
        <dbReference type="Proteomes" id="UP001642260"/>
    </source>
</evidence>
<dbReference type="AlphaFoldDB" id="A0ABC8KVU8"/>
<evidence type="ECO:0000313" key="1">
    <source>
        <dbReference type="EMBL" id="CAH8361336.1"/>
    </source>
</evidence>
<name>A0ABC8KVU8_ERUVS</name>